<dbReference type="Proteomes" id="UP000663846">
    <property type="component" value="Unassembled WGS sequence"/>
</dbReference>
<dbReference type="AlphaFoldDB" id="A0A8H3C596"/>
<proteinExistence type="predicted"/>
<accession>A0A8H3C596</accession>
<name>A0A8H3C596_9AGAM</name>
<organism evidence="1 2">
    <name type="scientific">Rhizoctonia solani</name>
    <dbReference type="NCBI Taxonomy" id="456999"/>
    <lineage>
        <taxon>Eukaryota</taxon>
        <taxon>Fungi</taxon>
        <taxon>Dikarya</taxon>
        <taxon>Basidiomycota</taxon>
        <taxon>Agaricomycotina</taxon>
        <taxon>Agaricomycetes</taxon>
        <taxon>Cantharellales</taxon>
        <taxon>Ceratobasidiaceae</taxon>
        <taxon>Rhizoctonia</taxon>
    </lineage>
</organism>
<evidence type="ECO:0000313" key="2">
    <source>
        <dbReference type="Proteomes" id="UP000663846"/>
    </source>
</evidence>
<evidence type="ECO:0000313" key="1">
    <source>
        <dbReference type="EMBL" id="CAE6473552.1"/>
    </source>
</evidence>
<comment type="caution">
    <text evidence="1">The sequence shown here is derived from an EMBL/GenBank/DDBJ whole genome shotgun (WGS) entry which is preliminary data.</text>
</comment>
<reference evidence="1" key="1">
    <citation type="submission" date="2021-01" db="EMBL/GenBank/DDBJ databases">
        <authorList>
            <person name="Kaushik A."/>
        </authorList>
    </citation>
    <scope>NUCLEOTIDE SEQUENCE</scope>
    <source>
        <strain evidence="1">AG1-1C</strain>
    </source>
</reference>
<gene>
    <name evidence="1" type="ORF">RDB_LOCUS180550</name>
</gene>
<sequence>MGLTLITQEQAAVLEALLHLPQLCKLVVDSQSWIASVLNQEHKDDPKYEDWKYTIAQIAKQCCWLEHFETVEAWKGGGLIWKVIQDAHGDYQDVINFT</sequence>
<dbReference type="EMBL" id="CAJMWS010001119">
    <property type="protein sequence ID" value="CAE6473552.1"/>
    <property type="molecule type" value="Genomic_DNA"/>
</dbReference>
<protein>
    <submittedName>
        <fullName evidence="1">Uncharacterized protein</fullName>
    </submittedName>
</protein>